<dbReference type="InterPro" id="IPR042415">
    <property type="entry name" value="CNPY"/>
</dbReference>
<evidence type="ECO:0000256" key="2">
    <source>
        <dbReference type="SAM" id="SignalP"/>
    </source>
</evidence>
<comment type="similarity">
    <text evidence="1">Belongs to the canopy family.</text>
</comment>
<organism evidence="4 5">
    <name type="scientific">Labrus bergylta</name>
    <name type="common">ballan wrasse</name>
    <dbReference type="NCBI Taxonomy" id="56723"/>
    <lineage>
        <taxon>Eukaryota</taxon>
        <taxon>Metazoa</taxon>
        <taxon>Chordata</taxon>
        <taxon>Craniata</taxon>
        <taxon>Vertebrata</taxon>
        <taxon>Euteleostomi</taxon>
        <taxon>Actinopterygii</taxon>
        <taxon>Neopterygii</taxon>
        <taxon>Teleostei</taxon>
        <taxon>Neoteleostei</taxon>
        <taxon>Acanthomorphata</taxon>
        <taxon>Eupercaria</taxon>
        <taxon>Labriformes</taxon>
        <taxon>Labridae</taxon>
        <taxon>Labrus</taxon>
    </lineage>
</organism>
<dbReference type="GO" id="GO:0040036">
    <property type="term" value="P:regulation of fibroblast growth factor receptor signaling pathway"/>
    <property type="evidence" value="ECO:0007669"/>
    <property type="project" value="Ensembl"/>
</dbReference>
<dbReference type="Proteomes" id="UP000261660">
    <property type="component" value="Unplaced"/>
</dbReference>
<dbReference type="GO" id="GO:0030917">
    <property type="term" value="P:midbrain-hindbrain boundary development"/>
    <property type="evidence" value="ECO:0007669"/>
    <property type="project" value="Ensembl"/>
</dbReference>
<keyword evidence="2" id="KW-0732">Signal</keyword>
<reference evidence="4" key="1">
    <citation type="submission" date="2025-08" db="UniProtKB">
        <authorList>
            <consortium name="Ensembl"/>
        </authorList>
    </citation>
    <scope>IDENTIFICATION</scope>
</reference>
<feature type="signal peptide" evidence="2">
    <location>
        <begin position="1"/>
        <end position="25"/>
    </location>
</feature>
<evidence type="ECO:0000313" key="4">
    <source>
        <dbReference type="Ensembl" id="ENSLBEP00000023421.1"/>
    </source>
</evidence>
<dbReference type="AlphaFoldDB" id="A0A3Q3FS89"/>
<dbReference type="GO" id="GO:0007368">
    <property type="term" value="P:determination of left/right symmetry"/>
    <property type="evidence" value="ECO:0007669"/>
    <property type="project" value="Ensembl"/>
</dbReference>
<accession>A0A3Q3FS89</accession>
<evidence type="ECO:0000259" key="3">
    <source>
        <dbReference type="Pfam" id="PF11938"/>
    </source>
</evidence>
<dbReference type="GeneTree" id="ENSGT00940000161119"/>
<dbReference type="GO" id="GO:0008543">
    <property type="term" value="P:fibroblast growth factor receptor signaling pathway"/>
    <property type="evidence" value="ECO:0007669"/>
    <property type="project" value="Ensembl"/>
</dbReference>
<feature type="domain" description="DUF3456" evidence="3">
    <location>
        <begin position="32"/>
        <end position="180"/>
    </location>
</feature>
<dbReference type="STRING" id="56723.ENSLBEP00000023421"/>
<proteinExistence type="inferred from homology"/>
<dbReference type="GO" id="GO:0005783">
    <property type="term" value="C:endoplasmic reticulum"/>
    <property type="evidence" value="ECO:0007669"/>
    <property type="project" value="Ensembl"/>
</dbReference>
<dbReference type="PANTHER" id="PTHR13341:SF4">
    <property type="entry name" value="CANOPY FGF SIGNALING REGULATOR 1"/>
    <property type="match status" value="1"/>
</dbReference>
<sequence>LNMACWVIQVMMMMLLSVFISSCQGKRDQVLYCSACKAIVDELNYSISQVDPKKIINVGGFRINPDGTMKDKKVPLARSQTHLAELLEGVCDGMSDYALHMDPDTQIRDYRRFAPRSGGGADADFPDFKNFQFDGPEASGALKFACESIVEDLEDDIMSLFSEESQDVKDELCNGVSDYCRGSAHTNEEL</sequence>
<dbReference type="PANTHER" id="PTHR13341">
    <property type="entry name" value="MIR-INTERACTING SAPOSIN-LIKE PROTEIN"/>
    <property type="match status" value="1"/>
</dbReference>
<dbReference type="Ensembl" id="ENSLBET00000024646.1">
    <property type="protein sequence ID" value="ENSLBEP00000023421.1"/>
    <property type="gene ID" value="ENSLBEG00000017960.1"/>
</dbReference>
<feature type="chain" id="PRO_5018709017" evidence="2">
    <location>
        <begin position="26"/>
        <end position="190"/>
    </location>
</feature>
<dbReference type="InterPro" id="IPR021852">
    <property type="entry name" value="DUF3456"/>
</dbReference>
<dbReference type="Pfam" id="PF11938">
    <property type="entry name" value="DUF3456"/>
    <property type="match status" value="1"/>
</dbReference>
<name>A0A3Q3FS89_9LABR</name>
<dbReference type="InParanoid" id="A0A3Q3FS89"/>
<reference evidence="4" key="2">
    <citation type="submission" date="2025-09" db="UniProtKB">
        <authorList>
            <consortium name="Ensembl"/>
        </authorList>
    </citation>
    <scope>IDENTIFICATION</scope>
</reference>
<evidence type="ECO:0000256" key="1">
    <source>
        <dbReference type="ARBA" id="ARBA00007285"/>
    </source>
</evidence>
<dbReference type="FunCoup" id="A0A3Q3FS89">
    <property type="interactions" value="156"/>
</dbReference>
<dbReference type="GO" id="GO:0070121">
    <property type="term" value="P:Kupffer's vesicle development"/>
    <property type="evidence" value="ECO:0007669"/>
    <property type="project" value="Ensembl"/>
</dbReference>
<keyword evidence="5" id="KW-1185">Reference proteome</keyword>
<evidence type="ECO:0000313" key="5">
    <source>
        <dbReference type="Proteomes" id="UP000261660"/>
    </source>
</evidence>
<protein>
    <submittedName>
        <fullName evidence="4">Canopy FGF signaling regulator 1</fullName>
    </submittedName>
</protein>